<keyword evidence="1" id="KW-0547">Nucleotide-binding</keyword>
<organism evidence="5 6">
    <name type="scientific">Paenibacillus nicotianae</name>
    <dbReference type="NCBI Taxonomy" id="1526551"/>
    <lineage>
        <taxon>Bacteria</taxon>
        <taxon>Bacillati</taxon>
        <taxon>Bacillota</taxon>
        <taxon>Bacilli</taxon>
        <taxon>Bacillales</taxon>
        <taxon>Paenibacillaceae</taxon>
        <taxon>Paenibacillus</taxon>
    </lineage>
</organism>
<dbReference type="NCBIfam" id="NF000355">
    <property type="entry name" value="ribo_prot_ABC_F"/>
    <property type="match status" value="1"/>
</dbReference>
<dbReference type="Pfam" id="PF00005">
    <property type="entry name" value="ABC_tran"/>
    <property type="match status" value="2"/>
</dbReference>
<proteinExistence type="predicted"/>
<dbReference type="InterPro" id="IPR003439">
    <property type="entry name" value="ABC_transporter-like_ATP-bd"/>
</dbReference>
<dbReference type="SMART" id="SM00382">
    <property type="entry name" value="AAA"/>
    <property type="match status" value="2"/>
</dbReference>
<dbReference type="InterPro" id="IPR032781">
    <property type="entry name" value="ABC_tran_Xtn"/>
</dbReference>
<evidence type="ECO:0000256" key="3">
    <source>
        <dbReference type="SAM" id="Coils"/>
    </source>
</evidence>
<dbReference type="PROSITE" id="PS00211">
    <property type="entry name" value="ABC_TRANSPORTER_1"/>
    <property type="match status" value="1"/>
</dbReference>
<dbReference type="InterPro" id="IPR027417">
    <property type="entry name" value="P-loop_NTPase"/>
</dbReference>
<dbReference type="RefSeq" id="WP_204825085.1">
    <property type="nucleotide sequence ID" value="NZ_JBHUGF010000010.1"/>
</dbReference>
<dbReference type="SUPFAM" id="SSF52540">
    <property type="entry name" value="P-loop containing nucleoside triphosphate hydrolases"/>
    <property type="match status" value="2"/>
</dbReference>
<keyword evidence="6" id="KW-1185">Reference proteome</keyword>
<keyword evidence="2" id="KW-0067">ATP-binding</keyword>
<gene>
    <name evidence="5" type="primary">abc-f</name>
    <name evidence="5" type="ORF">ACFSGI_15260</name>
</gene>
<dbReference type="InterPro" id="IPR003593">
    <property type="entry name" value="AAA+_ATPase"/>
</dbReference>
<feature type="coiled-coil region" evidence="3">
    <location>
        <begin position="257"/>
        <end position="291"/>
    </location>
</feature>
<evidence type="ECO:0000256" key="1">
    <source>
        <dbReference type="ARBA" id="ARBA00022741"/>
    </source>
</evidence>
<keyword evidence="3" id="KW-0175">Coiled coil</keyword>
<dbReference type="PROSITE" id="PS50893">
    <property type="entry name" value="ABC_TRANSPORTER_2"/>
    <property type="match status" value="2"/>
</dbReference>
<comment type="caution">
    <text evidence="5">The sequence shown here is derived from an EMBL/GenBank/DDBJ whole genome shotgun (WGS) entry which is preliminary data.</text>
</comment>
<evidence type="ECO:0000313" key="5">
    <source>
        <dbReference type="EMBL" id="MFD1991332.1"/>
    </source>
</evidence>
<feature type="domain" description="ABC transporter" evidence="4">
    <location>
        <begin position="362"/>
        <end position="590"/>
    </location>
</feature>
<dbReference type="Gene3D" id="3.40.50.300">
    <property type="entry name" value="P-loop containing nucleotide triphosphate hydrolases"/>
    <property type="match status" value="2"/>
</dbReference>
<dbReference type="InterPro" id="IPR017871">
    <property type="entry name" value="ABC_transporter-like_CS"/>
</dbReference>
<protein>
    <submittedName>
        <fullName evidence="5">Ribosomal protection-like ABC-F family protein</fullName>
    </submittedName>
</protein>
<dbReference type="InterPro" id="IPR051309">
    <property type="entry name" value="ABCF_ATPase"/>
</dbReference>
<dbReference type="Proteomes" id="UP001597403">
    <property type="component" value="Unassembled WGS sequence"/>
</dbReference>
<sequence>MTTIVKVSNLAKEWNGQQIFKQVNLQIEAGERLALIGENGSGKSTLIQLLMDDTECTEGKIERFLPLSQWDWMRQQDDLEHIHQGWTTLEIARQGKPELWDLRQQLDEWEQQLQHISVEQEGDLYNQVLEQYGSTLETYEKYNGFLWEIEVEKQLTTIGITSELWNIPYTQLSGGQKTRVRLASVLTRETQLLILDEPTNHLDTDTMEWLEKRLQQYTGTLLFVSHDREFVDRMATSVCELTSTGMTKYKGGYRDYREHKQRELRAQESLYKKQEQQRKALEESIRNYQQWFEQAHHAAGKQNEVKITKSFYRDKANKNISRYHAKEKALERLDSESVQKPRAADKMNFELEASEFRGHTLIRLDDVSFAYDSAPEKIEQQHQTIELSDHALIQHLNMNVQRGDRIAITGPNGSGKTTLIKLLLGQLQPSSGELWHHPALNIGYFSQELEGLPLEMTLLDSLLVLPSMTRTEAQTILGCFLFRGEDVYKQIGHLSMGEQCRVALIRLYFGGANVLILDEPTNYLDIAAQEVIESALQQYAGTIIMVSHDRMLVRRLATRLLQLERNHQYQWFEGTVEEYEAAQTHQQQEAQAGGVEGYQQRMMLELRLSQLLAGLADQKQSYSSSRSHEHLPKSTQDIEHLNIEQNDNDPIWQEIQSLRKELASYSSRS</sequence>
<feature type="domain" description="ABC transporter" evidence="4">
    <location>
        <begin position="5"/>
        <end position="269"/>
    </location>
</feature>
<evidence type="ECO:0000313" key="6">
    <source>
        <dbReference type="Proteomes" id="UP001597403"/>
    </source>
</evidence>
<evidence type="ECO:0000259" key="4">
    <source>
        <dbReference type="PROSITE" id="PS50893"/>
    </source>
</evidence>
<dbReference type="PANTHER" id="PTHR42855">
    <property type="entry name" value="ABC TRANSPORTER ATP-BINDING SUBUNIT"/>
    <property type="match status" value="1"/>
</dbReference>
<dbReference type="EMBL" id="JBHUGF010000010">
    <property type="protein sequence ID" value="MFD1991332.1"/>
    <property type="molecule type" value="Genomic_DNA"/>
</dbReference>
<reference evidence="6" key="1">
    <citation type="journal article" date="2019" name="Int. J. Syst. Evol. Microbiol.">
        <title>The Global Catalogue of Microorganisms (GCM) 10K type strain sequencing project: providing services to taxonomists for standard genome sequencing and annotation.</title>
        <authorList>
            <consortium name="The Broad Institute Genomics Platform"/>
            <consortium name="The Broad Institute Genome Sequencing Center for Infectious Disease"/>
            <person name="Wu L."/>
            <person name="Ma J."/>
        </authorList>
    </citation>
    <scope>NUCLEOTIDE SEQUENCE [LARGE SCALE GENOMIC DNA]</scope>
    <source>
        <strain evidence="6">CGMCC 1.15067</strain>
    </source>
</reference>
<dbReference type="CDD" id="cd03221">
    <property type="entry name" value="ABCF_EF-3"/>
    <property type="match status" value="2"/>
</dbReference>
<evidence type="ECO:0000256" key="2">
    <source>
        <dbReference type="ARBA" id="ARBA00022840"/>
    </source>
</evidence>
<name>A0ABW4UYG7_9BACL</name>
<dbReference type="PANTHER" id="PTHR42855:SF2">
    <property type="entry name" value="DRUG RESISTANCE ABC TRANSPORTER,ATP-BINDING PROTEIN"/>
    <property type="match status" value="1"/>
</dbReference>
<accession>A0ABW4UYG7</accession>
<dbReference type="Pfam" id="PF12848">
    <property type="entry name" value="ABC_tran_Xtn"/>
    <property type="match status" value="1"/>
</dbReference>